<dbReference type="GO" id="GO:0005576">
    <property type="term" value="C:extracellular region"/>
    <property type="evidence" value="ECO:0007669"/>
    <property type="project" value="UniProtKB-SubCell"/>
</dbReference>
<proteinExistence type="inferred from homology"/>
<evidence type="ECO:0000313" key="5">
    <source>
        <dbReference type="EMBL" id="RUS31865.1"/>
    </source>
</evidence>
<name>A0A433QQ07_9FUNG</name>
<keyword evidence="6" id="KW-1185">Reference proteome</keyword>
<evidence type="ECO:0000256" key="4">
    <source>
        <dbReference type="ARBA" id="ARBA00023591"/>
    </source>
</evidence>
<comment type="caution">
    <text evidence="5">The sequence shown here is derived from an EMBL/GenBank/DDBJ whole genome shotgun (WGS) entry which is preliminary data.</text>
</comment>
<dbReference type="PANTHER" id="PTHR31279:SF58">
    <property type="entry name" value="PROTEIN EXORDIUM-LIKE 2"/>
    <property type="match status" value="1"/>
</dbReference>
<protein>
    <submittedName>
        <fullName evidence="5">Uncharacterized protein</fullName>
    </submittedName>
</protein>
<dbReference type="InterPro" id="IPR006766">
    <property type="entry name" value="EXORDIUM-like"/>
</dbReference>
<comment type="subcellular location">
    <subcellularLocation>
        <location evidence="1">Secreted</location>
    </subcellularLocation>
</comment>
<gene>
    <name evidence="5" type="ORF">BC938DRAFT_476885</name>
</gene>
<dbReference type="Pfam" id="PF04674">
    <property type="entry name" value="Phi_1"/>
    <property type="match status" value="1"/>
</dbReference>
<dbReference type="PANTHER" id="PTHR31279">
    <property type="entry name" value="PROTEIN EXORDIUM-LIKE 5"/>
    <property type="match status" value="1"/>
</dbReference>
<accession>A0A433QQ07</accession>
<reference evidence="5 6" key="1">
    <citation type="journal article" date="2018" name="New Phytol.">
        <title>Phylogenomics of Endogonaceae and evolution of mycorrhizas within Mucoromycota.</title>
        <authorList>
            <person name="Chang Y."/>
            <person name="Desiro A."/>
            <person name="Na H."/>
            <person name="Sandor L."/>
            <person name="Lipzen A."/>
            <person name="Clum A."/>
            <person name="Barry K."/>
            <person name="Grigoriev I.V."/>
            <person name="Martin F.M."/>
            <person name="Stajich J.E."/>
            <person name="Smith M.E."/>
            <person name="Bonito G."/>
            <person name="Spatafora J.W."/>
        </authorList>
    </citation>
    <scope>NUCLEOTIDE SEQUENCE [LARGE SCALE GENOMIC DNA]</scope>
    <source>
        <strain evidence="5 6">AD002</strain>
    </source>
</reference>
<evidence type="ECO:0000256" key="2">
    <source>
        <dbReference type="ARBA" id="ARBA00022525"/>
    </source>
</evidence>
<evidence type="ECO:0000256" key="1">
    <source>
        <dbReference type="ARBA" id="ARBA00004613"/>
    </source>
</evidence>
<dbReference type="AlphaFoldDB" id="A0A433QQ07"/>
<sequence>MQHHSLTHTPPSTSCIPELNRNVSPNGDPALDATVNMIAHELVELMTDPHNDAWRVGNSTTSEEISEWCMPPNATPEEWFGPNVQKLDSGASWNLQVNDTKWLIQSVWNPVAKKCVMSS</sequence>
<keyword evidence="2" id="KW-0964">Secreted</keyword>
<keyword evidence="3" id="KW-0732">Signal</keyword>
<evidence type="ECO:0000313" key="6">
    <source>
        <dbReference type="Proteomes" id="UP000274822"/>
    </source>
</evidence>
<dbReference type="Proteomes" id="UP000274822">
    <property type="component" value="Unassembled WGS sequence"/>
</dbReference>
<comment type="similarity">
    <text evidence="4">Belongs to the EXORDIUM family.</text>
</comment>
<organism evidence="5 6">
    <name type="scientific">Jimgerdemannia flammicorona</name>
    <dbReference type="NCBI Taxonomy" id="994334"/>
    <lineage>
        <taxon>Eukaryota</taxon>
        <taxon>Fungi</taxon>
        <taxon>Fungi incertae sedis</taxon>
        <taxon>Mucoromycota</taxon>
        <taxon>Mucoromycotina</taxon>
        <taxon>Endogonomycetes</taxon>
        <taxon>Endogonales</taxon>
        <taxon>Endogonaceae</taxon>
        <taxon>Jimgerdemannia</taxon>
    </lineage>
</organism>
<dbReference type="EMBL" id="RBNJ01002538">
    <property type="protein sequence ID" value="RUS31865.1"/>
    <property type="molecule type" value="Genomic_DNA"/>
</dbReference>
<evidence type="ECO:0000256" key="3">
    <source>
        <dbReference type="ARBA" id="ARBA00022729"/>
    </source>
</evidence>